<evidence type="ECO:0000256" key="2">
    <source>
        <dbReference type="ARBA" id="ARBA00005013"/>
    </source>
</evidence>
<dbReference type="EC" id="4.1.2.25" evidence="6"/>
<gene>
    <name evidence="8" type="primary">folB</name>
    <name evidence="8" type="ORF">HPS54_05795</name>
</gene>
<dbReference type="InterPro" id="IPR043133">
    <property type="entry name" value="GTP-CH-I_C/QueF"/>
</dbReference>
<dbReference type="Gene3D" id="3.30.1130.10">
    <property type="match status" value="1"/>
</dbReference>
<dbReference type="GO" id="GO:0004150">
    <property type="term" value="F:dihydroneopterin aldolase activity"/>
    <property type="evidence" value="ECO:0007669"/>
    <property type="project" value="UniProtKB-EC"/>
</dbReference>
<sequence>MEIVGSSVFIKNMKFYARHGVMPQERVTGGEFTVSLRVGFRAGRAVESDDVADTLNYAEIYETVKREMQQPSALLEHVAGRIGKSILCAMPKAETVDITLSKTNPPMGADAGCAGIELCIRR</sequence>
<dbReference type="NCBIfam" id="TIGR00526">
    <property type="entry name" value="folB_dom"/>
    <property type="match status" value="1"/>
</dbReference>
<dbReference type="PANTHER" id="PTHR42844">
    <property type="entry name" value="DIHYDRONEOPTERIN ALDOLASE 1-RELATED"/>
    <property type="match status" value="1"/>
</dbReference>
<evidence type="ECO:0000259" key="7">
    <source>
        <dbReference type="SMART" id="SM00905"/>
    </source>
</evidence>
<dbReference type="Proteomes" id="UP000820977">
    <property type="component" value="Unassembled WGS sequence"/>
</dbReference>
<evidence type="ECO:0000313" key="9">
    <source>
        <dbReference type="Proteomes" id="UP000820977"/>
    </source>
</evidence>
<dbReference type="EMBL" id="JABKKJ010000006">
    <property type="protein sequence ID" value="NPE25032.1"/>
    <property type="molecule type" value="Genomic_DNA"/>
</dbReference>
<dbReference type="NCBIfam" id="TIGR00525">
    <property type="entry name" value="folB"/>
    <property type="match status" value="1"/>
</dbReference>
<dbReference type="SMART" id="SM00905">
    <property type="entry name" value="FolB"/>
    <property type="match status" value="1"/>
</dbReference>
<evidence type="ECO:0000256" key="3">
    <source>
        <dbReference type="ARBA" id="ARBA00005708"/>
    </source>
</evidence>
<dbReference type="RefSeq" id="WP_172344514.1">
    <property type="nucleotide sequence ID" value="NZ_CASYYZ010000044.1"/>
</dbReference>
<comment type="pathway">
    <text evidence="2 6">Cofactor biosynthesis; tetrahydrofolate biosynthesis; 2-amino-4-hydroxy-6-hydroxymethyl-7,8-dihydropteridine diphosphate from 7,8-dihydroneopterin triphosphate: step 3/4.</text>
</comment>
<dbReference type="InterPro" id="IPR006156">
    <property type="entry name" value="Dihydroneopterin_aldolase"/>
</dbReference>
<reference evidence="8 9" key="1">
    <citation type="submission" date="2020-05" db="EMBL/GenBank/DDBJ databases">
        <title>Distinct polysaccharide utilization as determinants for interspecies competition between intestinal Prevotella spp.</title>
        <authorList>
            <person name="Galvez E.J.C."/>
            <person name="Iljazovic A."/>
            <person name="Strowig T."/>
        </authorList>
    </citation>
    <scope>NUCLEOTIDE SEQUENCE [LARGE SCALE GENOMIC DNA]</scope>
    <source>
        <strain evidence="8 9">PCHR</strain>
    </source>
</reference>
<keyword evidence="9" id="KW-1185">Reference proteome</keyword>
<evidence type="ECO:0000256" key="1">
    <source>
        <dbReference type="ARBA" id="ARBA00001353"/>
    </source>
</evidence>
<keyword evidence="4 6" id="KW-0289">Folate biosynthesis</keyword>
<accession>A0ABX2B0P7</accession>
<dbReference type="CDD" id="cd00534">
    <property type="entry name" value="DHNA_DHNTPE"/>
    <property type="match status" value="1"/>
</dbReference>
<dbReference type="Pfam" id="PF02152">
    <property type="entry name" value="FolB"/>
    <property type="match status" value="1"/>
</dbReference>
<dbReference type="InterPro" id="IPR006157">
    <property type="entry name" value="FolB_dom"/>
</dbReference>
<feature type="domain" description="Dihydroneopterin aldolase/epimerase" evidence="7">
    <location>
        <begin position="8"/>
        <end position="122"/>
    </location>
</feature>
<name>A0ABX2B0P7_9BACT</name>
<comment type="caution">
    <text evidence="8">The sequence shown here is derived from an EMBL/GenBank/DDBJ whole genome shotgun (WGS) entry which is preliminary data.</text>
</comment>
<organism evidence="8 9">
    <name type="scientific">Xylanibacter caecicola</name>
    <dbReference type="NCBI Taxonomy" id="2736294"/>
    <lineage>
        <taxon>Bacteria</taxon>
        <taxon>Pseudomonadati</taxon>
        <taxon>Bacteroidota</taxon>
        <taxon>Bacteroidia</taxon>
        <taxon>Bacteroidales</taxon>
        <taxon>Prevotellaceae</taxon>
        <taxon>Xylanibacter</taxon>
    </lineage>
</organism>
<evidence type="ECO:0000256" key="5">
    <source>
        <dbReference type="ARBA" id="ARBA00023239"/>
    </source>
</evidence>
<comment type="function">
    <text evidence="6">Catalyzes the conversion of 7,8-dihydroneopterin to 6-hydroxymethyl-7,8-dihydropterin.</text>
</comment>
<evidence type="ECO:0000256" key="4">
    <source>
        <dbReference type="ARBA" id="ARBA00022909"/>
    </source>
</evidence>
<comment type="similarity">
    <text evidence="3 6">Belongs to the DHNA family.</text>
</comment>
<comment type="catalytic activity">
    <reaction evidence="1 6">
        <text>7,8-dihydroneopterin = 6-hydroxymethyl-7,8-dihydropterin + glycolaldehyde</text>
        <dbReference type="Rhea" id="RHEA:10540"/>
        <dbReference type="ChEBI" id="CHEBI:17001"/>
        <dbReference type="ChEBI" id="CHEBI:17071"/>
        <dbReference type="ChEBI" id="CHEBI:44841"/>
        <dbReference type="EC" id="4.1.2.25"/>
    </reaction>
</comment>
<protein>
    <recommendedName>
        <fullName evidence="6">7,8-dihydroneopterin aldolase</fullName>
        <ecNumber evidence="6">4.1.2.25</ecNumber>
    </recommendedName>
</protein>
<evidence type="ECO:0000256" key="6">
    <source>
        <dbReference type="RuleBase" id="RU362079"/>
    </source>
</evidence>
<proteinExistence type="inferred from homology"/>
<evidence type="ECO:0000313" key="8">
    <source>
        <dbReference type="EMBL" id="NPE25032.1"/>
    </source>
</evidence>
<dbReference type="PANTHER" id="PTHR42844:SF1">
    <property type="entry name" value="DIHYDRONEOPTERIN ALDOLASE 1-RELATED"/>
    <property type="match status" value="1"/>
</dbReference>
<keyword evidence="5 6" id="KW-0456">Lyase</keyword>
<dbReference type="SUPFAM" id="SSF55620">
    <property type="entry name" value="Tetrahydrobiopterin biosynthesis enzymes-like"/>
    <property type="match status" value="1"/>
</dbReference>